<organism evidence="1 2">
    <name type="scientific">Trichonephila inaurata madagascariensis</name>
    <dbReference type="NCBI Taxonomy" id="2747483"/>
    <lineage>
        <taxon>Eukaryota</taxon>
        <taxon>Metazoa</taxon>
        <taxon>Ecdysozoa</taxon>
        <taxon>Arthropoda</taxon>
        <taxon>Chelicerata</taxon>
        <taxon>Arachnida</taxon>
        <taxon>Araneae</taxon>
        <taxon>Araneomorphae</taxon>
        <taxon>Entelegynae</taxon>
        <taxon>Araneoidea</taxon>
        <taxon>Nephilidae</taxon>
        <taxon>Trichonephila</taxon>
        <taxon>Trichonephila inaurata</taxon>
    </lineage>
</organism>
<name>A0A8X6YKR6_9ARAC</name>
<dbReference type="Proteomes" id="UP000886998">
    <property type="component" value="Unassembled WGS sequence"/>
</dbReference>
<sequence length="71" mass="7692">MDSDTISVSNFVLTCVQIKSIDNPKKSTLQRLNLHSPPHINNGQGPNCPPHNHLQHAANQVFFSFNAAGAA</sequence>
<evidence type="ECO:0000313" key="2">
    <source>
        <dbReference type="Proteomes" id="UP000886998"/>
    </source>
</evidence>
<evidence type="ECO:0000313" key="1">
    <source>
        <dbReference type="EMBL" id="GFY71384.1"/>
    </source>
</evidence>
<dbReference type="EMBL" id="BMAV01018780">
    <property type="protein sequence ID" value="GFY71384.1"/>
    <property type="molecule type" value="Genomic_DNA"/>
</dbReference>
<accession>A0A8X6YKR6</accession>
<proteinExistence type="predicted"/>
<reference evidence="1" key="1">
    <citation type="submission" date="2020-08" db="EMBL/GenBank/DDBJ databases">
        <title>Multicomponent nature underlies the extraordinary mechanical properties of spider dragline silk.</title>
        <authorList>
            <person name="Kono N."/>
            <person name="Nakamura H."/>
            <person name="Mori M."/>
            <person name="Yoshida Y."/>
            <person name="Ohtoshi R."/>
            <person name="Malay A.D."/>
            <person name="Moran D.A.P."/>
            <person name="Tomita M."/>
            <person name="Numata K."/>
            <person name="Arakawa K."/>
        </authorList>
    </citation>
    <scope>NUCLEOTIDE SEQUENCE</scope>
</reference>
<protein>
    <submittedName>
        <fullName evidence="1">Uncharacterized protein</fullName>
    </submittedName>
</protein>
<gene>
    <name evidence="1" type="ORF">TNIN_34891</name>
</gene>
<keyword evidence="2" id="KW-1185">Reference proteome</keyword>
<comment type="caution">
    <text evidence="1">The sequence shown here is derived from an EMBL/GenBank/DDBJ whole genome shotgun (WGS) entry which is preliminary data.</text>
</comment>
<dbReference type="AlphaFoldDB" id="A0A8X6YKR6"/>